<dbReference type="NCBIfam" id="TIGR00225">
    <property type="entry name" value="prc"/>
    <property type="match status" value="1"/>
</dbReference>
<keyword evidence="2 5" id="KW-0645">Protease</keyword>
<dbReference type="InterPro" id="IPR004447">
    <property type="entry name" value="Peptidase_S41A"/>
</dbReference>
<evidence type="ECO:0000256" key="4">
    <source>
        <dbReference type="ARBA" id="ARBA00022825"/>
    </source>
</evidence>
<feature type="transmembrane region" description="Helical" evidence="6">
    <location>
        <begin position="12"/>
        <end position="30"/>
    </location>
</feature>
<dbReference type="Gene3D" id="3.30.750.44">
    <property type="match status" value="1"/>
</dbReference>
<dbReference type="SUPFAM" id="SSF50156">
    <property type="entry name" value="PDZ domain-like"/>
    <property type="match status" value="1"/>
</dbReference>
<dbReference type="InterPro" id="IPR041489">
    <property type="entry name" value="PDZ_6"/>
</dbReference>
<keyword evidence="3 5" id="KW-0378">Hydrolase</keyword>
<dbReference type="CDD" id="cd07560">
    <property type="entry name" value="Peptidase_S41_CPP"/>
    <property type="match status" value="1"/>
</dbReference>
<dbReference type="Pfam" id="PF17820">
    <property type="entry name" value="PDZ_6"/>
    <property type="match status" value="1"/>
</dbReference>
<dbReference type="GO" id="GO:0006508">
    <property type="term" value="P:proteolysis"/>
    <property type="evidence" value="ECO:0007669"/>
    <property type="project" value="UniProtKB-KW"/>
</dbReference>
<comment type="similarity">
    <text evidence="1 5">Belongs to the peptidase S41A family.</text>
</comment>
<keyword evidence="6" id="KW-0472">Membrane</keyword>
<keyword evidence="6" id="KW-1133">Transmembrane helix</keyword>
<dbReference type="InterPro" id="IPR055210">
    <property type="entry name" value="CtpA/B_N"/>
</dbReference>
<gene>
    <name evidence="8" type="ORF">COY30_01640</name>
</gene>
<dbReference type="GO" id="GO:0030288">
    <property type="term" value="C:outer membrane-bounded periplasmic space"/>
    <property type="evidence" value="ECO:0007669"/>
    <property type="project" value="TreeGrafter"/>
</dbReference>
<evidence type="ECO:0000313" key="8">
    <source>
        <dbReference type="EMBL" id="PIZ45641.1"/>
    </source>
</evidence>
<evidence type="ECO:0000256" key="6">
    <source>
        <dbReference type="SAM" id="Phobius"/>
    </source>
</evidence>
<dbReference type="CDD" id="cd06782">
    <property type="entry name" value="cpPDZ_CPP-like"/>
    <property type="match status" value="1"/>
</dbReference>
<evidence type="ECO:0000256" key="2">
    <source>
        <dbReference type="ARBA" id="ARBA00022670"/>
    </source>
</evidence>
<dbReference type="GO" id="GO:0007165">
    <property type="term" value="P:signal transduction"/>
    <property type="evidence" value="ECO:0007669"/>
    <property type="project" value="TreeGrafter"/>
</dbReference>
<dbReference type="InterPro" id="IPR036034">
    <property type="entry name" value="PDZ_sf"/>
</dbReference>
<evidence type="ECO:0000313" key="9">
    <source>
        <dbReference type="Proteomes" id="UP000231727"/>
    </source>
</evidence>
<evidence type="ECO:0000256" key="5">
    <source>
        <dbReference type="RuleBase" id="RU004404"/>
    </source>
</evidence>
<dbReference type="Gene3D" id="3.90.226.10">
    <property type="entry name" value="2-enoyl-CoA Hydratase, Chain A, domain 1"/>
    <property type="match status" value="1"/>
</dbReference>
<sequence>MPKLNFFKLRKFLLIAAGFLMVFAGGYLLGIKGYRAQIDAAKKIQIVRLTPPDKSDLDFSFFWKVWDSLTAKYFDKEKIDQRAMMYGAISGMVSALGDPYTVFLPPGDNKVMNEDLSGSFEGIGIQIGFKGSQLAVIAPLPDSPAQKAGLKAGDFIVGIKDEVNNVDRGTAGISLPEAVKLIRGKAGTKVALILTREGLTEPFTVEIERAKLEVPSVLLSFVGKDKTIAHLQLLKFGGDTSAQWEEKVSEILNNKDTKGVILDLRNNPGGYLEGAVETAGEFLPVGTLAVIEQGADGVKKEYKTQRAGRLVKIPLVVLVNGGSASAAEILAGALKDNQRAKIVGEKTFGKGSIQEPMDFENGSGLHITIAKWLTPAGVWVNDKGPASQGGLEPDVKIVLDDKTKDDTQLQAALSIFK</sequence>
<dbReference type="InterPro" id="IPR001478">
    <property type="entry name" value="PDZ"/>
</dbReference>
<comment type="caution">
    <text evidence="8">The sequence shown here is derived from an EMBL/GenBank/DDBJ whole genome shotgun (WGS) entry which is preliminary data.</text>
</comment>
<dbReference type="GO" id="GO:0004175">
    <property type="term" value="F:endopeptidase activity"/>
    <property type="evidence" value="ECO:0007669"/>
    <property type="project" value="TreeGrafter"/>
</dbReference>
<dbReference type="PROSITE" id="PS50106">
    <property type="entry name" value="PDZ"/>
    <property type="match status" value="1"/>
</dbReference>
<dbReference type="Proteomes" id="UP000231727">
    <property type="component" value="Unassembled WGS sequence"/>
</dbReference>
<dbReference type="Pfam" id="PF22694">
    <property type="entry name" value="CtpB_N-like"/>
    <property type="match status" value="1"/>
</dbReference>
<dbReference type="PANTHER" id="PTHR32060">
    <property type="entry name" value="TAIL-SPECIFIC PROTEASE"/>
    <property type="match status" value="1"/>
</dbReference>
<dbReference type="InterPro" id="IPR029045">
    <property type="entry name" value="ClpP/crotonase-like_dom_sf"/>
</dbReference>
<dbReference type="Pfam" id="PF03572">
    <property type="entry name" value="Peptidase_S41"/>
    <property type="match status" value="1"/>
</dbReference>
<dbReference type="SUPFAM" id="SSF52096">
    <property type="entry name" value="ClpP/crotonase"/>
    <property type="match status" value="1"/>
</dbReference>
<keyword evidence="4 5" id="KW-0720">Serine protease</keyword>
<evidence type="ECO:0000259" key="7">
    <source>
        <dbReference type="PROSITE" id="PS50106"/>
    </source>
</evidence>
<dbReference type="SMART" id="SM00228">
    <property type="entry name" value="PDZ"/>
    <property type="match status" value="1"/>
</dbReference>
<dbReference type="EMBL" id="PFNN01000031">
    <property type="protein sequence ID" value="PIZ45641.1"/>
    <property type="molecule type" value="Genomic_DNA"/>
</dbReference>
<name>A0A2M7THF1_9BACT</name>
<dbReference type="PANTHER" id="PTHR32060:SF30">
    <property type="entry name" value="CARBOXY-TERMINAL PROCESSING PROTEASE CTPA"/>
    <property type="match status" value="1"/>
</dbReference>
<accession>A0A2M7THF1</accession>
<evidence type="ECO:0000256" key="1">
    <source>
        <dbReference type="ARBA" id="ARBA00009179"/>
    </source>
</evidence>
<evidence type="ECO:0000256" key="3">
    <source>
        <dbReference type="ARBA" id="ARBA00022801"/>
    </source>
</evidence>
<protein>
    <recommendedName>
        <fullName evidence="7">PDZ domain-containing protein</fullName>
    </recommendedName>
</protein>
<proteinExistence type="inferred from homology"/>
<reference evidence="9" key="1">
    <citation type="submission" date="2017-09" db="EMBL/GenBank/DDBJ databases">
        <title>Depth-based differentiation of microbial function through sediment-hosted aquifers and enrichment of novel symbionts in the deep terrestrial subsurface.</title>
        <authorList>
            <person name="Probst A.J."/>
            <person name="Ladd B."/>
            <person name="Jarett J.K."/>
            <person name="Geller-Mcgrath D.E."/>
            <person name="Sieber C.M.K."/>
            <person name="Emerson J.B."/>
            <person name="Anantharaman K."/>
            <person name="Thomas B.C."/>
            <person name="Malmstrom R."/>
            <person name="Stieglmeier M."/>
            <person name="Klingl A."/>
            <person name="Woyke T."/>
            <person name="Ryan C.M."/>
            <person name="Banfield J.F."/>
        </authorList>
    </citation>
    <scope>NUCLEOTIDE SEQUENCE [LARGE SCALE GENOMIC DNA]</scope>
</reference>
<dbReference type="InterPro" id="IPR005151">
    <property type="entry name" value="Tail-specific_protease"/>
</dbReference>
<keyword evidence="6" id="KW-0812">Transmembrane</keyword>
<dbReference type="SMART" id="SM00245">
    <property type="entry name" value="TSPc"/>
    <property type="match status" value="1"/>
</dbReference>
<organism evidence="8 9">
    <name type="scientific">Candidatus Woesebacteria bacterium CG_4_10_14_0_2_um_filter_44_9</name>
    <dbReference type="NCBI Taxonomy" id="1975055"/>
    <lineage>
        <taxon>Bacteria</taxon>
        <taxon>Candidatus Woeseibacteriota</taxon>
    </lineage>
</organism>
<feature type="domain" description="PDZ" evidence="7">
    <location>
        <begin position="109"/>
        <end position="197"/>
    </location>
</feature>
<dbReference type="GO" id="GO:0008236">
    <property type="term" value="F:serine-type peptidase activity"/>
    <property type="evidence" value="ECO:0007669"/>
    <property type="project" value="UniProtKB-KW"/>
</dbReference>
<dbReference type="Gene3D" id="2.30.42.10">
    <property type="match status" value="1"/>
</dbReference>
<dbReference type="AlphaFoldDB" id="A0A2M7THF1"/>